<name>A0A6N8IZC6_9BURK</name>
<evidence type="ECO:0000256" key="1">
    <source>
        <dbReference type="ARBA" id="ARBA00001964"/>
    </source>
</evidence>
<evidence type="ECO:0000259" key="4">
    <source>
        <dbReference type="SMART" id="SM00861"/>
    </source>
</evidence>
<dbReference type="PANTHER" id="PTHR43257">
    <property type="entry name" value="PYRUVATE DEHYDROGENASE E1 COMPONENT BETA SUBUNIT"/>
    <property type="match status" value="1"/>
</dbReference>
<feature type="domain" description="Transketolase-like pyrimidine-binding" evidence="4">
    <location>
        <begin position="4"/>
        <end position="178"/>
    </location>
</feature>
<keyword evidence="2" id="KW-0560">Oxidoreductase</keyword>
<organism evidence="5 6">
    <name type="scientific">Ramlibacter pinisoli</name>
    <dbReference type="NCBI Taxonomy" id="2682844"/>
    <lineage>
        <taxon>Bacteria</taxon>
        <taxon>Pseudomonadati</taxon>
        <taxon>Pseudomonadota</taxon>
        <taxon>Betaproteobacteria</taxon>
        <taxon>Burkholderiales</taxon>
        <taxon>Comamonadaceae</taxon>
        <taxon>Ramlibacter</taxon>
    </lineage>
</organism>
<dbReference type="GO" id="GO:0016491">
    <property type="term" value="F:oxidoreductase activity"/>
    <property type="evidence" value="ECO:0007669"/>
    <property type="project" value="UniProtKB-KW"/>
</dbReference>
<dbReference type="PANTHER" id="PTHR43257:SF2">
    <property type="entry name" value="PYRUVATE DEHYDROGENASE E1 COMPONENT SUBUNIT BETA"/>
    <property type="match status" value="1"/>
</dbReference>
<dbReference type="Gene3D" id="3.40.50.970">
    <property type="match status" value="1"/>
</dbReference>
<dbReference type="RefSeq" id="WP_157399412.1">
    <property type="nucleotide sequence ID" value="NZ_WSEL01000009.1"/>
</dbReference>
<accession>A0A6N8IZC6</accession>
<dbReference type="Proteomes" id="UP000469385">
    <property type="component" value="Unassembled WGS sequence"/>
</dbReference>
<proteinExistence type="predicted"/>
<dbReference type="InterPro" id="IPR009014">
    <property type="entry name" value="Transketo_C/PFOR_II"/>
</dbReference>
<dbReference type="CDD" id="cd07036">
    <property type="entry name" value="TPP_PYR_E1-PDHc-beta_like"/>
    <property type="match status" value="1"/>
</dbReference>
<sequence>MAVMTYAQAGCLALRQEMERDQRVWALGEDVGPDGGVAGQYLGLRERFGPGRIVDTPISESMIMAAAIGSSLLGMRPVAELRYADFALCAADEIINQAAKARYMLGGQVQVPIVIRQPMGMRWGMAAQHSQSLENLWVGTPGLVVVATATPADNHGLLKAAIRADDPVVFLEHKELWLETGEVDEGAGPLAIGQAAVRRSGADITLVSWSSTANACVAAAAQLAGEGIDAEVIDLRTLWPWDRDTVFASVRRTGRVLVAHESTRVGGFGGEVLAEIAEALFGQLKAPPRRLGSPRIPVPYSKPLEDLCRVGPDRIAAAAAALCRGGAAPGMPELAPG</sequence>
<dbReference type="InterPro" id="IPR033248">
    <property type="entry name" value="Transketolase_C"/>
</dbReference>
<dbReference type="FunFam" id="3.40.50.970:FF:000001">
    <property type="entry name" value="Pyruvate dehydrogenase E1 beta subunit"/>
    <property type="match status" value="1"/>
</dbReference>
<dbReference type="FunFam" id="3.40.50.920:FF:000001">
    <property type="entry name" value="Pyruvate dehydrogenase E1 beta subunit"/>
    <property type="match status" value="1"/>
</dbReference>
<dbReference type="Pfam" id="PF02779">
    <property type="entry name" value="Transket_pyr"/>
    <property type="match status" value="1"/>
</dbReference>
<evidence type="ECO:0000256" key="3">
    <source>
        <dbReference type="ARBA" id="ARBA00023052"/>
    </source>
</evidence>
<reference evidence="5 6" key="1">
    <citation type="submission" date="2019-12" db="EMBL/GenBank/DDBJ databases">
        <authorList>
            <person name="Huq M.A."/>
        </authorList>
    </citation>
    <scope>NUCLEOTIDE SEQUENCE [LARGE SCALE GENOMIC DNA]</scope>
    <source>
        <strain evidence="5 6">MAH-25</strain>
    </source>
</reference>
<evidence type="ECO:0000313" key="6">
    <source>
        <dbReference type="Proteomes" id="UP000469385"/>
    </source>
</evidence>
<dbReference type="SMART" id="SM00861">
    <property type="entry name" value="Transket_pyr"/>
    <property type="match status" value="1"/>
</dbReference>
<comment type="cofactor">
    <cofactor evidence="1">
        <name>thiamine diphosphate</name>
        <dbReference type="ChEBI" id="CHEBI:58937"/>
    </cofactor>
</comment>
<dbReference type="EMBL" id="WSEL01000009">
    <property type="protein sequence ID" value="MVQ31353.1"/>
    <property type="molecule type" value="Genomic_DNA"/>
</dbReference>
<dbReference type="InterPro" id="IPR029061">
    <property type="entry name" value="THDP-binding"/>
</dbReference>
<dbReference type="SUPFAM" id="SSF52518">
    <property type="entry name" value="Thiamin diphosphate-binding fold (THDP-binding)"/>
    <property type="match status" value="1"/>
</dbReference>
<evidence type="ECO:0000313" key="5">
    <source>
        <dbReference type="EMBL" id="MVQ31353.1"/>
    </source>
</evidence>
<dbReference type="AlphaFoldDB" id="A0A6N8IZC6"/>
<gene>
    <name evidence="5" type="ORF">GON04_17990</name>
</gene>
<dbReference type="SUPFAM" id="SSF52922">
    <property type="entry name" value="TK C-terminal domain-like"/>
    <property type="match status" value="1"/>
</dbReference>
<protein>
    <submittedName>
        <fullName evidence="5">Alpha-ketoacid dehydrogenase subunit beta</fullName>
    </submittedName>
</protein>
<dbReference type="Pfam" id="PF02780">
    <property type="entry name" value="Transketolase_C"/>
    <property type="match status" value="1"/>
</dbReference>
<keyword evidence="6" id="KW-1185">Reference proteome</keyword>
<evidence type="ECO:0000256" key="2">
    <source>
        <dbReference type="ARBA" id="ARBA00023002"/>
    </source>
</evidence>
<dbReference type="Gene3D" id="3.40.50.920">
    <property type="match status" value="1"/>
</dbReference>
<dbReference type="InterPro" id="IPR005475">
    <property type="entry name" value="Transketolase-like_Pyr-bd"/>
</dbReference>
<comment type="caution">
    <text evidence="5">The sequence shown here is derived from an EMBL/GenBank/DDBJ whole genome shotgun (WGS) entry which is preliminary data.</text>
</comment>
<keyword evidence="3" id="KW-0786">Thiamine pyrophosphate</keyword>